<evidence type="ECO:0000256" key="1">
    <source>
        <dbReference type="SAM" id="MobiDB-lite"/>
    </source>
</evidence>
<keyword evidence="3" id="KW-1185">Reference proteome</keyword>
<evidence type="ECO:0000313" key="2">
    <source>
        <dbReference type="EMBL" id="KXZ56365.1"/>
    </source>
</evidence>
<sequence length="404" mass="41208">MASGGEDDELDLEAAAEARPAPAEAGPRQAAAPEAGPSSVSDGSGGAGGTAAAVSATSMSRRPVHADVSHGGRGGSGEGVSAVPAGAAAVAAALTVPAPPSSASGVYVDWEAEDEFSSPPTPTAVAAAASPSAPVTDSDASPGRAHGAGSPPPEAEAEVEDEAAAQRRIALLVELLAASGAELEARLEAAAPHVDEQMLALLQARYATALRLRQEPAAAERIASLYRALRYLLQRRTSTPSERLLDEVLDLLADTEAQPDPARRRGDAAARLRSAFTGGMLEVDVFTAAAALAESREAAAAALAGGEQVPIEAFKAEAMALLGHAKRVQAETEEAVAAVEEQVAELREADPAALAGREWAGRMQQLELARRALAERSGSIAALEEVLLLTRAIELQMLTGRLGE</sequence>
<name>A0A150H2V4_GONPE</name>
<evidence type="ECO:0000313" key="3">
    <source>
        <dbReference type="Proteomes" id="UP000075714"/>
    </source>
</evidence>
<feature type="region of interest" description="Disordered" evidence="1">
    <location>
        <begin position="1"/>
        <end position="81"/>
    </location>
</feature>
<dbReference type="AlphaFoldDB" id="A0A150H2V4"/>
<protein>
    <submittedName>
        <fullName evidence="2">Uncharacterized protein</fullName>
    </submittedName>
</protein>
<organism evidence="2 3">
    <name type="scientific">Gonium pectorale</name>
    <name type="common">Green alga</name>
    <dbReference type="NCBI Taxonomy" id="33097"/>
    <lineage>
        <taxon>Eukaryota</taxon>
        <taxon>Viridiplantae</taxon>
        <taxon>Chlorophyta</taxon>
        <taxon>core chlorophytes</taxon>
        <taxon>Chlorophyceae</taxon>
        <taxon>CS clade</taxon>
        <taxon>Chlamydomonadales</taxon>
        <taxon>Volvocaceae</taxon>
        <taxon>Gonium</taxon>
    </lineage>
</organism>
<feature type="compositionally biased region" description="Low complexity" evidence="1">
    <location>
        <begin position="123"/>
        <end position="142"/>
    </location>
</feature>
<feature type="compositionally biased region" description="Low complexity" evidence="1">
    <location>
        <begin position="15"/>
        <end position="42"/>
    </location>
</feature>
<accession>A0A150H2V4</accession>
<comment type="caution">
    <text evidence="2">The sequence shown here is derived from an EMBL/GenBank/DDBJ whole genome shotgun (WGS) entry which is preliminary data.</text>
</comment>
<feature type="region of interest" description="Disordered" evidence="1">
    <location>
        <begin position="114"/>
        <end position="162"/>
    </location>
</feature>
<feature type="compositionally biased region" description="Acidic residues" evidence="1">
    <location>
        <begin position="1"/>
        <end position="14"/>
    </location>
</feature>
<dbReference type="Proteomes" id="UP000075714">
    <property type="component" value="Unassembled WGS sequence"/>
</dbReference>
<proteinExistence type="predicted"/>
<gene>
    <name evidence="2" type="ORF">GPECTOR_1g323</name>
</gene>
<dbReference type="EMBL" id="LSYV01000002">
    <property type="protein sequence ID" value="KXZ56365.1"/>
    <property type="molecule type" value="Genomic_DNA"/>
</dbReference>
<dbReference type="OrthoDB" id="550813at2759"/>
<reference evidence="3" key="1">
    <citation type="journal article" date="2016" name="Nat. Commun.">
        <title>The Gonium pectorale genome demonstrates co-option of cell cycle regulation during the evolution of multicellularity.</title>
        <authorList>
            <person name="Hanschen E.R."/>
            <person name="Marriage T.N."/>
            <person name="Ferris P.J."/>
            <person name="Hamaji T."/>
            <person name="Toyoda A."/>
            <person name="Fujiyama A."/>
            <person name="Neme R."/>
            <person name="Noguchi H."/>
            <person name="Minakuchi Y."/>
            <person name="Suzuki M."/>
            <person name="Kawai-Toyooka H."/>
            <person name="Smith D.R."/>
            <person name="Sparks H."/>
            <person name="Anderson J."/>
            <person name="Bakaric R."/>
            <person name="Luria V."/>
            <person name="Karger A."/>
            <person name="Kirschner M.W."/>
            <person name="Durand P.M."/>
            <person name="Michod R.E."/>
            <person name="Nozaki H."/>
            <person name="Olson B.J."/>
        </authorList>
    </citation>
    <scope>NUCLEOTIDE SEQUENCE [LARGE SCALE GENOMIC DNA]</scope>
    <source>
        <strain evidence="3">NIES-2863</strain>
    </source>
</reference>